<keyword evidence="1" id="KW-0472">Membrane</keyword>
<keyword evidence="3" id="KW-1185">Reference proteome</keyword>
<evidence type="ECO:0000256" key="1">
    <source>
        <dbReference type="SAM" id="Phobius"/>
    </source>
</evidence>
<dbReference type="AlphaFoldDB" id="A0A1S1MSS2"/>
<feature type="transmembrane region" description="Helical" evidence="1">
    <location>
        <begin position="5"/>
        <end position="23"/>
    </location>
</feature>
<comment type="caution">
    <text evidence="2">The sequence shown here is derived from an EMBL/GenBank/DDBJ whole genome shotgun (WGS) entry which is preliminary data.</text>
</comment>
<keyword evidence="1" id="KW-0812">Transmembrane</keyword>
<dbReference type="Proteomes" id="UP000179786">
    <property type="component" value="Unassembled WGS sequence"/>
</dbReference>
<accession>A0A1S1MSS2</accession>
<proteinExistence type="predicted"/>
<sequence length="111" mass="12683">MLYLFLGYFLVSSAIFFSSVGTLSLTEMAFAYLILFVIELLPFVGFFLGRIIRKGQTFDLKWLVAFGVVLGLVENAIYSIFDSNINDDFSMYFVFFVTLFLGLYKSQNKST</sequence>
<protein>
    <submittedName>
        <fullName evidence="2">Uncharacterized protein</fullName>
    </submittedName>
</protein>
<evidence type="ECO:0000313" key="2">
    <source>
        <dbReference type="EMBL" id="OHU89691.1"/>
    </source>
</evidence>
<reference evidence="2 3" key="1">
    <citation type="submission" date="2016-09" db="EMBL/GenBank/DDBJ databases">
        <title>Pseudoalteromonas amylolytica sp. nov., isolated from the surface seawater.</title>
        <authorList>
            <person name="Wu Y.-H."/>
            <person name="Cheng H."/>
            <person name="Jin X.-B."/>
            <person name="Wang C.-S."/>
            <person name="Xu X.-W."/>
        </authorList>
    </citation>
    <scope>NUCLEOTIDE SEQUENCE [LARGE SCALE GENOMIC DNA]</scope>
    <source>
        <strain evidence="2 3">JW1</strain>
    </source>
</reference>
<organism evidence="2 3">
    <name type="scientific">Pseudoalteromonas amylolytica</name>
    <dbReference type="NCBI Taxonomy" id="1859457"/>
    <lineage>
        <taxon>Bacteria</taxon>
        <taxon>Pseudomonadati</taxon>
        <taxon>Pseudomonadota</taxon>
        <taxon>Gammaproteobacteria</taxon>
        <taxon>Alteromonadales</taxon>
        <taxon>Pseudoalteromonadaceae</taxon>
        <taxon>Pseudoalteromonas</taxon>
    </lineage>
</organism>
<feature type="transmembrane region" description="Helical" evidence="1">
    <location>
        <begin position="60"/>
        <end position="77"/>
    </location>
</feature>
<feature type="transmembrane region" description="Helical" evidence="1">
    <location>
        <begin position="29"/>
        <end position="48"/>
    </location>
</feature>
<evidence type="ECO:0000313" key="3">
    <source>
        <dbReference type="Proteomes" id="UP000179786"/>
    </source>
</evidence>
<gene>
    <name evidence="2" type="ORF">BET10_16330</name>
</gene>
<name>A0A1S1MSS2_9GAMM</name>
<dbReference type="EMBL" id="MKJU01000028">
    <property type="protein sequence ID" value="OHU89691.1"/>
    <property type="molecule type" value="Genomic_DNA"/>
</dbReference>
<keyword evidence="1" id="KW-1133">Transmembrane helix</keyword>
<dbReference type="STRING" id="1859457.BET10_16330"/>
<feature type="transmembrane region" description="Helical" evidence="1">
    <location>
        <begin position="89"/>
        <end position="106"/>
    </location>
</feature>